<keyword evidence="1" id="KW-0996">Nickel insertion</keyword>
<dbReference type="HOGENOM" id="CLU_1244840_0_0_0"/>
<dbReference type="GO" id="GO:0016151">
    <property type="term" value="F:nickel cation binding"/>
    <property type="evidence" value="ECO:0007669"/>
    <property type="project" value="InterPro"/>
</dbReference>
<dbReference type="OrthoDB" id="9798772at2"/>
<dbReference type="STRING" id="638303.Thal_0724"/>
<proteinExistence type="predicted"/>
<dbReference type="Pfam" id="PF01730">
    <property type="entry name" value="UreF"/>
    <property type="match status" value="1"/>
</dbReference>
<gene>
    <name evidence="3" type="ordered locus">Thal_0724</name>
</gene>
<dbReference type="KEGG" id="tal:Thal_0724"/>
<accession>D3SQC0</accession>
<keyword evidence="2" id="KW-0143">Chaperone</keyword>
<dbReference type="PIRSF" id="PIRSF009467">
    <property type="entry name" value="Ureas_acces_UreF"/>
    <property type="match status" value="1"/>
</dbReference>
<name>D3SQC0_THEAH</name>
<dbReference type="Proteomes" id="UP000002043">
    <property type="component" value="Chromosome"/>
</dbReference>
<evidence type="ECO:0000256" key="1">
    <source>
        <dbReference type="ARBA" id="ARBA00022988"/>
    </source>
</evidence>
<reference evidence="4" key="1">
    <citation type="journal article" date="2010" name="Stand. Genomic Sci.">
        <title>Complete genome sequence of Thermocrinis albus type strain (HI 11/12T).</title>
        <authorList>
            <person name="Wirth R."/>
            <person name="Sikorski J."/>
            <person name="Brambilla E."/>
            <person name="Misra M."/>
            <person name="Lapidus A."/>
            <person name="Copeland A."/>
            <person name="Nolan M."/>
            <person name="Lucas S."/>
            <person name="Chen F."/>
            <person name="Tice H."/>
            <person name="Cheng J.F."/>
            <person name="Han C."/>
            <person name="Detter J.C."/>
            <person name="Tapia R."/>
            <person name="Bruce D."/>
            <person name="Goodwin L."/>
            <person name="Pitluck S."/>
            <person name="Pati A."/>
            <person name="Anderson I."/>
            <person name="Ivanova N."/>
            <person name="Mavromatis K."/>
            <person name="Mikhailova N."/>
            <person name="Chen A."/>
            <person name="Palaniappan K."/>
            <person name="Bilek Y."/>
            <person name="Hader T."/>
            <person name="Land M."/>
            <person name="Hauser L."/>
            <person name="Chang Y.J."/>
            <person name="Jeffries C.D."/>
            <person name="Tindall B.J."/>
            <person name="Rohde M."/>
            <person name="Goker M."/>
            <person name="Bristow J."/>
            <person name="Eisen J.A."/>
            <person name="Markowitz V."/>
            <person name="Hugenholtz P."/>
            <person name="Kyrpides N.C."/>
            <person name="Klenk H.P."/>
        </authorList>
    </citation>
    <scope>NUCLEOTIDE SEQUENCE [LARGE SCALE GENOMIC DNA]</scope>
    <source>
        <strain evidence="4">DSM 14484 / JCM 11386 / HI 11/12</strain>
    </source>
</reference>
<keyword evidence="4" id="KW-1185">Reference proteome</keyword>
<dbReference type="PANTHER" id="PTHR33620">
    <property type="entry name" value="UREASE ACCESSORY PROTEIN F"/>
    <property type="match status" value="1"/>
</dbReference>
<dbReference type="Gene3D" id="1.10.4190.10">
    <property type="entry name" value="Urease accessory protein UreF"/>
    <property type="match status" value="1"/>
</dbReference>
<dbReference type="RefSeq" id="WP_012991763.1">
    <property type="nucleotide sequence ID" value="NC_013894.1"/>
</dbReference>
<organism evidence="3 4">
    <name type="scientific">Thermocrinis albus (strain DSM 14484 / JCM 11386 / HI 11/12)</name>
    <dbReference type="NCBI Taxonomy" id="638303"/>
    <lineage>
        <taxon>Bacteria</taxon>
        <taxon>Pseudomonadati</taxon>
        <taxon>Aquificota</taxon>
        <taxon>Aquificia</taxon>
        <taxon>Aquificales</taxon>
        <taxon>Aquificaceae</taxon>
        <taxon>Thermocrinis</taxon>
    </lineage>
</organism>
<protein>
    <submittedName>
        <fullName evidence="3">Urease accessory protein UreF-like protein</fullName>
    </submittedName>
</protein>
<dbReference type="InterPro" id="IPR002639">
    <property type="entry name" value="UreF"/>
</dbReference>
<evidence type="ECO:0000313" key="3">
    <source>
        <dbReference type="EMBL" id="ADC89357.1"/>
    </source>
</evidence>
<dbReference type="PANTHER" id="PTHR33620:SF1">
    <property type="entry name" value="UREASE ACCESSORY PROTEIN F"/>
    <property type="match status" value="1"/>
</dbReference>
<dbReference type="EMBL" id="CP001931">
    <property type="protein sequence ID" value="ADC89357.1"/>
    <property type="molecule type" value="Genomic_DNA"/>
</dbReference>
<sequence length="222" mass="25833">MDSRVYDQLNYILALFDSQFPVGAFAFSWGLESFVSDKSDKLTLEKLVDAYIKEGPLHLELFSCKLSYEYSDCIECLKCVNDYVSAFKILPSVYEPSVKIGRNLIKASKEILNVEFPYNEVKDPHFSVVLGYVGATLNIKLDLLLFSFAHSNIKNLLSSLMRCIPLSPYEAWKTLLTSYKKLKDEINRILLYQDWDQIFVNTFLWDIHSFRQRFLETRLFEG</sequence>
<dbReference type="InterPro" id="IPR038277">
    <property type="entry name" value="UreF_sf"/>
</dbReference>
<dbReference type="AlphaFoldDB" id="D3SQC0"/>
<evidence type="ECO:0000256" key="2">
    <source>
        <dbReference type="ARBA" id="ARBA00023186"/>
    </source>
</evidence>
<evidence type="ECO:0000313" key="4">
    <source>
        <dbReference type="Proteomes" id="UP000002043"/>
    </source>
</evidence>
<dbReference type="eggNOG" id="COG0830">
    <property type="taxonomic scope" value="Bacteria"/>
</dbReference>